<accession>A0A8J5X676</accession>
<dbReference type="AlphaFoldDB" id="A0A8J5X676"/>
<evidence type="ECO:0000256" key="6">
    <source>
        <dbReference type="SAM" id="SignalP"/>
    </source>
</evidence>
<protein>
    <recommendedName>
        <fullName evidence="4">Oxidation resistance protein 1</fullName>
    </recommendedName>
</protein>
<dbReference type="Proteomes" id="UP000751190">
    <property type="component" value="Unassembled WGS sequence"/>
</dbReference>
<evidence type="ECO:0000256" key="5">
    <source>
        <dbReference type="SAM" id="MobiDB-lite"/>
    </source>
</evidence>
<dbReference type="GO" id="GO:0005739">
    <property type="term" value="C:mitochondrion"/>
    <property type="evidence" value="ECO:0007669"/>
    <property type="project" value="UniProtKB-SubCell"/>
</dbReference>
<keyword evidence="3" id="KW-0496">Mitochondrion</keyword>
<dbReference type="EMBL" id="JAGTXO010000088">
    <property type="protein sequence ID" value="KAG8457030.1"/>
    <property type="molecule type" value="Genomic_DNA"/>
</dbReference>
<evidence type="ECO:0000313" key="8">
    <source>
        <dbReference type="EMBL" id="KAG8457030.1"/>
    </source>
</evidence>
<feature type="signal peptide" evidence="6">
    <location>
        <begin position="1"/>
        <end position="20"/>
    </location>
</feature>
<feature type="compositionally biased region" description="Low complexity" evidence="5">
    <location>
        <begin position="143"/>
        <end position="174"/>
    </location>
</feature>
<dbReference type="SMART" id="SM00584">
    <property type="entry name" value="TLDc"/>
    <property type="match status" value="1"/>
</dbReference>
<comment type="caution">
    <text evidence="8">The sequence shown here is derived from an EMBL/GenBank/DDBJ whole genome shotgun (WGS) entry which is preliminary data.</text>
</comment>
<dbReference type="PROSITE" id="PS51886">
    <property type="entry name" value="TLDC"/>
    <property type="match status" value="1"/>
</dbReference>
<dbReference type="OrthoDB" id="26679at2759"/>
<gene>
    <name evidence="9" type="ORF">KFE25_000304</name>
    <name evidence="8" type="ORF">KFE25_010446</name>
</gene>
<sequence length="654" mass="66520">MRRVALALLLALARVPMTHQAAFELQPASSSPAPSPERTPGGTPPSGGKPDVALPAAGVAAAALAAVSELRPPAAPLVQADAPGAARVPANGTARAQLPRAHTRASAEPAGEHTAVGSVGAPAGSAATQPVVVAAAAAPSAATSTAALAPTSERRVSPAQRPSAAAQQPSPAFPGREADFAAEPAAVFPRPAHGSPQLASPGPAVSAAGANGDPLSAADATVHTGDGAFQMSAAAHGGAALQREAASGAVPDDALAHGAVHAALASATGGGAGAANGARGDVDTTDSDAAASGALPAASALLAPSGDHTFAARAAPSSWAMATLRLVLCVFALMCASRVIGWRGTCGWHNQASELWDAARDSLESSDDGSYLPLVAHATPRAKRPTRVWRIAHAFVARARAFARMRGSKLGGGAASSAMARGGAGANGSGGNAQLEMSVKRRQTPGRLPAGRDGVWDSPQTLRNLSMPALSRLVSEVWTPRLLDSTSDPPALVSGELLRAVCQQVLPRRYGIKDWRLVFSTEQHGCSLQTAYTRLAECTGAEPCVLLLLDTCGHVFGAYCSTSPRPDGQYHGTGETCLFSAKPQVRVYRWSHANELFVLGGHDFFAFGSGPAFGLRVDSSFEFGSSGTSDTFKNECVASACEFRIVKAELWGFV</sequence>
<feature type="region of interest" description="Disordered" evidence="5">
    <location>
        <begin position="24"/>
        <end position="54"/>
    </location>
</feature>
<comment type="subcellular location">
    <subcellularLocation>
        <location evidence="1">Mitochondrion</location>
    </subcellularLocation>
</comment>
<dbReference type="EMBL" id="JAGTXO010000014">
    <property type="protein sequence ID" value="KAG8464136.1"/>
    <property type="molecule type" value="Genomic_DNA"/>
</dbReference>
<evidence type="ECO:0000256" key="1">
    <source>
        <dbReference type="ARBA" id="ARBA00004173"/>
    </source>
</evidence>
<feature type="domain" description="TLDc" evidence="7">
    <location>
        <begin position="491"/>
        <end position="654"/>
    </location>
</feature>
<feature type="region of interest" description="Disordered" evidence="5">
    <location>
        <begin position="143"/>
        <end position="176"/>
    </location>
</feature>
<evidence type="ECO:0000313" key="10">
    <source>
        <dbReference type="Proteomes" id="UP000751190"/>
    </source>
</evidence>
<dbReference type="Pfam" id="PF07534">
    <property type="entry name" value="TLD"/>
    <property type="match status" value="1"/>
</dbReference>
<feature type="region of interest" description="Disordered" evidence="5">
    <location>
        <begin position="96"/>
        <end position="123"/>
    </location>
</feature>
<keyword evidence="10" id="KW-1185">Reference proteome</keyword>
<reference evidence="8" key="1">
    <citation type="submission" date="2021-05" db="EMBL/GenBank/DDBJ databases">
        <title>The genome of the haptophyte Pavlova lutheri (Diacronema luteri, Pavlovales) - a model for lipid biosynthesis in eukaryotic algae.</title>
        <authorList>
            <person name="Hulatt C.J."/>
            <person name="Posewitz M.C."/>
        </authorList>
    </citation>
    <scope>NUCLEOTIDE SEQUENCE</scope>
    <source>
        <strain evidence="8">NIVA-4/92</strain>
    </source>
</reference>
<evidence type="ECO:0000256" key="2">
    <source>
        <dbReference type="ARBA" id="ARBA00009540"/>
    </source>
</evidence>
<comment type="similarity">
    <text evidence="2">Belongs to the OXR1 family.</text>
</comment>
<evidence type="ECO:0000313" key="9">
    <source>
        <dbReference type="EMBL" id="KAG8464136.1"/>
    </source>
</evidence>
<organism evidence="8 10">
    <name type="scientific">Diacronema lutheri</name>
    <name type="common">Unicellular marine alga</name>
    <name type="synonym">Monochrysis lutheri</name>
    <dbReference type="NCBI Taxonomy" id="2081491"/>
    <lineage>
        <taxon>Eukaryota</taxon>
        <taxon>Haptista</taxon>
        <taxon>Haptophyta</taxon>
        <taxon>Pavlovophyceae</taxon>
        <taxon>Pavlovales</taxon>
        <taxon>Pavlovaceae</taxon>
        <taxon>Diacronema</taxon>
    </lineage>
</organism>
<feature type="region of interest" description="Disordered" evidence="5">
    <location>
        <begin position="188"/>
        <end position="219"/>
    </location>
</feature>
<evidence type="ECO:0000256" key="4">
    <source>
        <dbReference type="ARBA" id="ARBA00040604"/>
    </source>
</evidence>
<feature type="chain" id="PRO_5035415986" description="Oxidation resistance protein 1" evidence="6">
    <location>
        <begin position="21"/>
        <end position="654"/>
    </location>
</feature>
<name>A0A8J5X676_DIALT</name>
<evidence type="ECO:0000259" key="7">
    <source>
        <dbReference type="PROSITE" id="PS51886"/>
    </source>
</evidence>
<dbReference type="InterPro" id="IPR006571">
    <property type="entry name" value="TLDc_dom"/>
</dbReference>
<proteinExistence type="inferred from homology"/>
<feature type="compositionally biased region" description="Low complexity" evidence="5">
    <location>
        <begin position="27"/>
        <end position="54"/>
    </location>
</feature>
<evidence type="ECO:0000256" key="3">
    <source>
        <dbReference type="ARBA" id="ARBA00023128"/>
    </source>
</evidence>
<feature type="compositionally biased region" description="Low complexity" evidence="5">
    <location>
        <begin position="199"/>
        <end position="210"/>
    </location>
</feature>
<keyword evidence="6" id="KW-0732">Signal</keyword>
<dbReference type="PANTHER" id="PTHR23354">
    <property type="entry name" value="NUCLEOLAR PROTEIN 7/ESTROGEN RECEPTOR COACTIVATOR-RELATED"/>
    <property type="match status" value="1"/>
</dbReference>
<dbReference type="PANTHER" id="PTHR23354:SF62">
    <property type="entry name" value="MUSTARD, ISOFORM V"/>
    <property type="match status" value="1"/>
</dbReference>